<dbReference type="Pfam" id="PF00395">
    <property type="entry name" value="SLH"/>
    <property type="match status" value="1"/>
</dbReference>
<accession>A0ABW5P1K3</accession>
<protein>
    <submittedName>
        <fullName evidence="4">S-layer homology domain-containing protein</fullName>
    </submittedName>
</protein>
<dbReference type="InterPro" id="IPR048736">
    <property type="entry name" value="SlpA_C"/>
</dbReference>
<gene>
    <name evidence="4" type="ORF">ACFSR9_00790</name>
</gene>
<evidence type="ECO:0000259" key="3">
    <source>
        <dbReference type="PROSITE" id="PS51272"/>
    </source>
</evidence>
<dbReference type="PROSITE" id="PS51272">
    <property type="entry name" value="SLH"/>
    <property type="match status" value="1"/>
</dbReference>
<dbReference type="Pfam" id="PF21620">
    <property type="entry name" value="SlpA_C"/>
    <property type="match status" value="1"/>
</dbReference>
<dbReference type="EMBL" id="JBHUMK010000007">
    <property type="protein sequence ID" value="MFD2607977.1"/>
    <property type="molecule type" value="Genomic_DNA"/>
</dbReference>
<evidence type="ECO:0000313" key="5">
    <source>
        <dbReference type="Proteomes" id="UP001597475"/>
    </source>
</evidence>
<evidence type="ECO:0000256" key="2">
    <source>
        <dbReference type="SAM" id="SignalP"/>
    </source>
</evidence>
<dbReference type="PANTHER" id="PTHR43308">
    <property type="entry name" value="OUTER MEMBRANE PROTEIN ALPHA-RELATED"/>
    <property type="match status" value="1"/>
</dbReference>
<comment type="caution">
    <text evidence="4">The sequence shown here is derived from an EMBL/GenBank/DDBJ whole genome shotgun (WGS) entry which is preliminary data.</text>
</comment>
<dbReference type="PANTHER" id="PTHR43308:SF1">
    <property type="entry name" value="OUTER MEMBRANE PROTEIN ALPHA"/>
    <property type="match status" value="1"/>
</dbReference>
<feature type="signal peptide" evidence="2">
    <location>
        <begin position="1"/>
        <end position="19"/>
    </location>
</feature>
<keyword evidence="5" id="KW-1185">Reference proteome</keyword>
<feature type="coiled-coil region" evidence="1">
    <location>
        <begin position="153"/>
        <end position="180"/>
    </location>
</feature>
<sequence>MKKSLLILTAALTFGNMAAAQTSATASAPQVPALTDVPAGHWAKDAIDKLISRGIILGYPDGTYRGTQNLTRYEAAVIIARLLEQIQNGSTTVTDSETVTALQNAVQELAADLAALGVRVTDLEENAVSKDDFARLEERVNGLGAANGDPEALAGIQAQIDELTARADEYDALRADVDDNASSIAALNDLTVLLNQDILDLQDRVTGIDAALVDVDTRITGIDTRVTKLENAPKFTVGGTLAANYGRLALVQGTTNFDISRLTNSTFAAGVFDAVANSSKVTTHDIPQSYGSSLGFGIKASQLITADGAVIVNNAEVNFGTLGLWDVNFGSQPIVVVSNALADGTINGQKFKVRYDANDSLFKFNDYLFNNNDVIARSYGIGNTNNRRGIVATIEATTLPLNPTLTIVTGNANGPAMTGMIPTVSANYYGIRAGVKPTGIGDFGVSYAQVDGFRSAFGVDFNANLGPINLLGAGVVSSPNNGTLLTGQVQNYWDAADKAGYVEARADLGMVKFGANYRAIDPQFAIVTDPTKDFTVANAGMSTKNSMPYTANQVGYGAALGTNLGPVALGAYVDSSTRWIPAADGSDRVTGFGVKAGGKLGALELVAYYNSLTVGGKADNGAAIATGYATDNAYLTSNYNNNTNGAGMGIAKVPMAMTSTVGGQLSHDGAAENALVKGLNFTIGDAYFYNTATNSLYVYGDYTGTLGGFTVNPMFRYRLVTDASDAAAYAAAPTAANAAIAGSSNFNTIKYGVKIASPVLTSVPFQPSLYANFANRISNVGTGMGIAANGTTTTELLGQVGIGFNNFIVDGVSAKVGYSYYQGFGIAKPVPNVGAGDFAFVASDDRIYGTRDLAARGAIKLDGITTQLAWSGLTANYGVFRYYDLANGDKAPTSVAQGFKVGYTFKF</sequence>
<dbReference type="RefSeq" id="WP_386842111.1">
    <property type="nucleotide sequence ID" value="NZ_JBHUMK010000007.1"/>
</dbReference>
<dbReference type="InterPro" id="IPR001119">
    <property type="entry name" value="SLH_dom"/>
</dbReference>
<dbReference type="Gene3D" id="1.20.5.340">
    <property type="match status" value="1"/>
</dbReference>
<keyword evidence="2" id="KW-0732">Signal</keyword>
<evidence type="ECO:0000256" key="1">
    <source>
        <dbReference type="SAM" id="Coils"/>
    </source>
</evidence>
<dbReference type="InterPro" id="IPR051465">
    <property type="entry name" value="Cell_Envelope_Struct_Comp"/>
</dbReference>
<evidence type="ECO:0000313" key="4">
    <source>
        <dbReference type="EMBL" id="MFD2607977.1"/>
    </source>
</evidence>
<feature type="domain" description="SLH" evidence="3">
    <location>
        <begin position="30"/>
        <end position="93"/>
    </location>
</feature>
<keyword evidence="1" id="KW-0175">Coiled coil</keyword>
<feature type="chain" id="PRO_5045065054" evidence="2">
    <location>
        <begin position="20"/>
        <end position="907"/>
    </location>
</feature>
<proteinExistence type="predicted"/>
<reference evidence="5" key="1">
    <citation type="journal article" date="2019" name="Int. J. Syst. Evol. Microbiol.">
        <title>The Global Catalogue of Microorganisms (GCM) 10K type strain sequencing project: providing services to taxonomists for standard genome sequencing and annotation.</title>
        <authorList>
            <consortium name="The Broad Institute Genomics Platform"/>
            <consortium name="The Broad Institute Genome Sequencing Center for Infectious Disease"/>
            <person name="Wu L."/>
            <person name="Ma J."/>
        </authorList>
    </citation>
    <scope>NUCLEOTIDE SEQUENCE [LARGE SCALE GENOMIC DNA]</scope>
    <source>
        <strain evidence="5">KCTC 33842</strain>
    </source>
</reference>
<organism evidence="4 5">
    <name type="scientific">Deinococcus taklimakanensis</name>
    <dbReference type="NCBI Taxonomy" id="536443"/>
    <lineage>
        <taxon>Bacteria</taxon>
        <taxon>Thermotogati</taxon>
        <taxon>Deinococcota</taxon>
        <taxon>Deinococci</taxon>
        <taxon>Deinococcales</taxon>
        <taxon>Deinococcaceae</taxon>
        <taxon>Deinococcus</taxon>
    </lineage>
</organism>
<name>A0ABW5P1K3_9DEIO</name>
<dbReference type="Proteomes" id="UP001597475">
    <property type="component" value="Unassembled WGS sequence"/>
</dbReference>